<keyword evidence="6 8" id="KW-1133">Transmembrane helix</keyword>
<accession>A0ABV9Z6N6</accession>
<organism evidence="9 10">
    <name type="scientific">Flaviflagellibacter deserti</name>
    <dbReference type="NCBI Taxonomy" id="2267266"/>
    <lineage>
        <taxon>Bacteria</taxon>
        <taxon>Pseudomonadati</taxon>
        <taxon>Pseudomonadota</taxon>
        <taxon>Alphaproteobacteria</taxon>
        <taxon>Hyphomicrobiales</taxon>
        <taxon>Flaviflagellibacter</taxon>
    </lineage>
</organism>
<keyword evidence="10" id="KW-1185">Reference proteome</keyword>
<comment type="similarity">
    <text evidence="2">Belongs to the AzlC family.</text>
</comment>
<evidence type="ECO:0000256" key="3">
    <source>
        <dbReference type="ARBA" id="ARBA00022448"/>
    </source>
</evidence>
<evidence type="ECO:0000256" key="2">
    <source>
        <dbReference type="ARBA" id="ARBA00010735"/>
    </source>
</evidence>
<dbReference type="Pfam" id="PF03591">
    <property type="entry name" value="AzlC"/>
    <property type="match status" value="1"/>
</dbReference>
<evidence type="ECO:0000313" key="9">
    <source>
        <dbReference type="EMBL" id="MFC5069224.1"/>
    </source>
</evidence>
<reference evidence="10" key="1">
    <citation type="journal article" date="2019" name="Int. J. Syst. Evol. Microbiol.">
        <title>The Global Catalogue of Microorganisms (GCM) 10K type strain sequencing project: providing services to taxonomists for standard genome sequencing and annotation.</title>
        <authorList>
            <consortium name="The Broad Institute Genomics Platform"/>
            <consortium name="The Broad Institute Genome Sequencing Center for Infectious Disease"/>
            <person name="Wu L."/>
            <person name="Ma J."/>
        </authorList>
    </citation>
    <scope>NUCLEOTIDE SEQUENCE [LARGE SCALE GENOMIC DNA]</scope>
    <source>
        <strain evidence="10">CGMCC 1.16444</strain>
    </source>
</reference>
<keyword evidence="5 8" id="KW-0812">Transmembrane</keyword>
<dbReference type="PANTHER" id="PTHR34979:SF1">
    <property type="entry name" value="INNER MEMBRANE PROTEIN YGAZ"/>
    <property type="match status" value="1"/>
</dbReference>
<dbReference type="EMBL" id="JBHSJF010000006">
    <property type="protein sequence ID" value="MFC5069224.1"/>
    <property type="molecule type" value="Genomic_DNA"/>
</dbReference>
<gene>
    <name evidence="9" type="ORF">ACFPFW_14500</name>
</gene>
<feature type="transmembrane region" description="Helical" evidence="8">
    <location>
        <begin position="149"/>
        <end position="168"/>
    </location>
</feature>
<feature type="transmembrane region" description="Helical" evidence="8">
    <location>
        <begin position="55"/>
        <end position="73"/>
    </location>
</feature>
<evidence type="ECO:0000256" key="7">
    <source>
        <dbReference type="ARBA" id="ARBA00023136"/>
    </source>
</evidence>
<comment type="subcellular location">
    <subcellularLocation>
        <location evidence="1">Cell membrane</location>
        <topology evidence="1">Multi-pass membrane protein</topology>
    </subcellularLocation>
</comment>
<feature type="transmembrane region" description="Helical" evidence="8">
    <location>
        <begin position="197"/>
        <end position="214"/>
    </location>
</feature>
<keyword evidence="4" id="KW-1003">Cell membrane</keyword>
<evidence type="ECO:0000256" key="8">
    <source>
        <dbReference type="SAM" id="Phobius"/>
    </source>
</evidence>
<sequence length="218" mass="22698">MAIMPAAIAVVPFGLLLGAAAASKGLSPLEVGLMGGLVFAGSSQFVAVDLWTHPAPWLALGFAALLINLRHVLMSASISSKFGSFAPWQKTLAVFVLADEIWAVAERRALSQPLTPAFYFATGVFLYVNWLVWTVLGTVLGAAMGDPKAMGFDFAFTAIFIGLVVGFWQGRRTGFVIAASAIVAAIVEKAVEGPWYVLAGALAGIAVAAIMAPAEKAA</sequence>
<feature type="transmembrane region" description="Helical" evidence="8">
    <location>
        <begin position="117"/>
        <end position="143"/>
    </location>
</feature>
<keyword evidence="7 8" id="KW-0472">Membrane</keyword>
<dbReference type="PANTHER" id="PTHR34979">
    <property type="entry name" value="INNER MEMBRANE PROTEIN YGAZ"/>
    <property type="match status" value="1"/>
</dbReference>
<protein>
    <submittedName>
        <fullName evidence="9">AzlC family ABC transporter permease</fullName>
    </submittedName>
</protein>
<dbReference type="InterPro" id="IPR011606">
    <property type="entry name" value="Brnchd-chn_aa_trnsp_permease"/>
</dbReference>
<evidence type="ECO:0000256" key="1">
    <source>
        <dbReference type="ARBA" id="ARBA00004651"/>
    </source>
</evidence>
<dbReference type="Proteomes" id="UP001595796">
    <property type="component" value="Unassembled WGS sequence"/>
</dbReference>
<proteinExistence type="inferred from homology"/>
<name>A0ABV9Z6N6_9HYPH</name>
<evidence type="ECO:0000313" key="10">
    <source>
        <dbReference type="Proteomes" id="UP001595796"/>
    </source>
</evidence>
<evidence type="ECO:0000256" key="6">
    <source>
        <dbReference type="ARBA" id="ARBA00022989"/>
    </source>
</evidence>
<dbReference type="RefSeq" id="WP_379771263.1">
    <property type="nucleotide sequence ID" value="NZ_JBHSJF010000006.1"/>
</dbReference>
<evidence type="ECO:0000256" key="4">
    <source>
        <dbReference type="ARBA" id="ARBA00022475"/>
    </source>
</evidence>
<comment type="caution">
    <text evidence="9">The sequence shown here is derived from an EMBL/GenBank/DDBJ whole genome shotgun (WGS) entry which is preliminary data.</text>
</comment>
<evidence type="ECO:0000256" key="5">
    <source>
        <dbReference type="ARBA" id="ARBA00022692"/>
    </source>
</evidence>
<keyword evidence="3" id="KW-0813">Transport</keyword>